<evidence type="ECO:0000313" key="10">
    <source>
        <dbReference type="Proteomes" id="UP001589532"/>
    </source>
</evidence>
<feature type="compositionally biased region" description="Basic residues" evidence="7">
    <location>
        <begin position="213"/>
        <end position="236"/>
    </location>
</feature>
<sequence>MLGGTLPIPLYAFWAPQMGFGPFTTTLAFAVYALGTVLALMMFASLSDRAGLRPLLAAPASTALFLIARDVGTLLAARFLCGLATGVFASTAIAALSELAGGNARRAAMVSTAANMGGLGLGAVMAGVFAEYGTDPTHLVFWVYLATLAPAFLAVAITPETVAVRGRPALAVRRPAVPAREAGRPEFWRAAAAVARRGRRRPDRAVDPVAGVVRRRHDSCGRRRRAGVPPRRRRHPAAGPASALRRPTPAA</sequence>
<keyword evidence="4 8" id="KW-0812">Transmembrane</keyword>
<comment type="caution">
    <text evidence="9">The sequence shown here is derived from an EMBL/GenBank/DDBJ whole genome shotgun (WGS) entry which is preliminary data.</text>
</comment>
<organism evidence="9 10">
    <name type="scientific">Nonomuraea helvata</name>
    <dbReference type="NCBI Taxonomy" id="37484"/>
    <lineage>
        <taxon>Bacteria</taxon>
        <taxon>Bacillati</taxon>
        <taxon>Actinomycetota</taxon>
        <taxon>Actinomycetes</taxon>
        <taxon>Streptosporangiales</taxon>
        <taxon>Streptosporangiaceae</taxon>
        <taxon>Nonomuraea</taxon>
    </lineage>
</organism>
<dbReference type="Pfam" id="PF07690">
    <property type="entry name" value="MFS_1"/>
    <property type="match status" value="1"/>
</dbReference>
<evidence type="ECO:0000256" key="8">
    <source>
        <dbReference type="SAM" id="Phobius"/>
    </source>
</evidence>
<evidence type="ECO:0000256" key="7">
    <source>
        <dbReference type="SAM" id="MobiDB-lite"/>
    </source>
</evidence>
<keyword evidence="10" id="KW-1185">Reference proteome</keyword>
<evidence type="ECO:0000256" key="6">
    <source>
        <dbReference type="ARBA" id="ARBA00023136"/>
    </source>
</evidence>
<dbReference type="EMBL" id="JBHMBW010000047">
    <property type="protein sequence ID" value="MFB9628523.1"/>
    <property type="molecule type" value="Genomic_DNA"/>
</dbReference>
<evidence type="ECO:0000256" key="1">
    <source>
        <dbReference type="ARBA" id="ARBA00004651"/>
    </source>
</evidence>
<gene>
    <name evidence="9" type="ORF">ACFFSA_36055</name>
</gene>
<reference evidence="9 10" key="1">
    <citation type="submission" date="2024-09" db="EMBL/GenBank/DDBJ databases">
        <authorList>
            <person name="Sun Q."/>
            <person name="Mori K."/>
        </authorList>
    </citation>
    <scope>NUCLEOTIDE SEQUENCE [LARGE SCALE GENOMIC DNA]</scope>
    <source>
        <strain evidence="9 10">JCM 3143</strain>
    </source>
</reference>
<dbReference type="Proteomes" id="UP001589532">
    <property type="component" value="Unassembled WGS sequence"/>
</dbReference>
<feature type="transmembrane region" description="Helical" evidence="8">
    <location>
        <begin position="108"/>
        <end position="129"/>
    </location>
</feature>
<dbReference type="InterPro" id="IPR050171">
    <property type="entry name" value="MFS_Transporters"/>
</dbReference>
<proteinExistence type="predicted"/>
<protein>
    <submittedName>
        <fullName evidence="9">MFS transporter</fullName>
    </submittedName>
</protein>
<keyword evidence="5 8" id="KW-1133">Transmembrane helix</keyword>
<feature type="transmembrane region" description="Helical" evidence="8">
    <location>
        <begin position="20"/>
        <end position="43"/>
    </location>
</feature>
<evidence type="ECO:0000313" key="9">
    <source>
        <dbReference type="EMBL" id="MFB9628523.1"/>
    </source>
</evidence>
<keyword evidence="2" id="KW-0813">Transport</keyword>
<dbReference type="PANTHER" id="PTHR23517:SF13">
    <property type="entry name" value="MAJOR FACILITATOR SUPERFAMILY MFS_1"/>
    <property type="match status" value="1"/>
</dbReference>
<feature type="region of interest" description="Disordered" evidence="7">
    <location>
        <begin position="199"/>
        <end position="251"/>
    </location>
</feature>
<dbReference type="InterPro" id="IPR011701">
    <property type="entry name" value="MFS"/>
</dbReference>
<evidence type="ECO:0000256" key="2">
    <source>
        <dbReference type="ARBA" id="ARBA00022448"/>
    </source>
</evidence>
<dbReference type="SUPFAM" id="SSF103473">
    <property type="entry name" value="MFS general substrate transporter"/>
    <property type="match status" value="1"/>
</dbReference>
<feature type="transmembrane region" description="Helical" evidence="8">
    <location>
        <begin position="74"/>
        <end position="96"/>
    </location>
</feature>
<name>A0ABV5SBS0_9ACTN</name>
<evidence type="ECO:0000256" key="3">
    <source>
        <dbReference type="ARBA" id="ARBA00022475"/>
    </source>
</evidence>
<comment type="subcellular location">
    <subcellularLocation>
        <location evidence="1">Cell membrane</location>
        <topology evidence="1">Multi-pass membrane protein</topology>
    </subcellularLocation>
</comment>
<dbReference type="InterPro" id="IPR036259">
    <property type="entry name" value="MFS_trans_sf"/>
</dbReference>
<feature type="transmembrane region" description="Helical" evidence="8">
    <location>
        <begin position="141"/>
        <end position="164"/>
    </location>
</feature>
<dbReference type="RefSeq" id="WP_344988501.1">
    <property type="nucleotide sequence ID" value="NZ_BAAAXV010000002.1"/>
</dbReference>
<evidence type="ECO:0000256" key="4">
    <source>
        <dbReference type="ARBA" id="ARBA00022692"/>
    </source>
</evidence>
<accession>A0ABV5SBS0</accession>
<dbReference type="Gene3D" id="1.20.1250.20">
    <property type="entry name" value="MFS general substrate transporter like domains"/>
    <property type="match status" value="1"/>
</dbReference>
<dbReference type="PANTHER" id="PTHR23517">
    <property type="entry name" value="RESISTANCE PROTEIN MDTM, PUTATIVE-RELATED-RELATED"/>
    <property type="match status" value="1"/>
</dbReference>
<keyword evidence="6 8" id="KW-0472">Membrane</keyword>
<keyword evidence="3" id="KW-1003">Cell membrane</keyword>
<evidence type="ECO:0000256" key="5">
    <source>
        <dbReference type="ARBA" id="ARBA00022989"/>
    </source>
</evidence>